<dbReference type="GO" id="GO:0032259">
    <property type="term" value="P:methylation"/>
    <property type="evidence" value="ECO:0007669"/>
    <property type="project" value="UniProtKB-KW"/>
</dbReference>
<feature type="binding site" evidence="6">
    <location>
        <position position="317"/>
    </location>
    <ligand>
        <name>S-adenosyl-L-methionine</name>
        <dbReference type="ChEBI" id="CHEBI:59789"/>
    </ligand>
</feature>
<dbReference type="InterPro" id="IPR029063">
    <property type="entry name" value="SAM-dependent_MTases_sf"/>
</dbReference>
<dbReference type="GO" id="GO:0016274">
    <property type="term" value="F:protein-arginine N-methyltransferase activity"/>
    <property type="evidence" value="ECO:0007669"/>
    <property type="project" value="InterPro"/>
</dbReference>
<gene>
    <name evidence="11" type="ORF">IWQ62_000955</name>
</gene>
<dbReference type="Pfam" id="PF17285">
    <property type="entry name" value="PRMT5_TIM"/>
    <property type="match status" value="1"/>
</dbReference>
<dbReference type="EMBL" id="JANBPY010000120">
    <property type="protein sequence ID" value="KAJ1968905.1"/>
    <property type="molecule type" value="Genomic_DNA"/>
</dbReference>
<feature type="binding site" evidence="6">
    <location>
        <begin position="326"/>
        <end position="327"/>
    </location>
    <ligand>
        <name>S-adenosyl-L-methionine</name>
        <dbReference type="ChEBI" id="CHEBI:59789"/>
    </ligand>
</feature>
<keyword evidence="3 4" id="KW-0949">S-adenosyl-L-methionine</keyword>
<dbReference type="GO" id="GO:0005829">
    <property type="term" value="C:cytosol"/>
    <property type="evidence" value="ECO:0007669"/>
    <property type="project" value="TreeGrafter"/>
</dbReference>
<dbReference type="PIRSF" id="PIRSF015894">
    <property type="entry name" value="Skb1_MeTrfase"/>
    <property type="match status" value="1"/>
</dbReference>
<dbReference type="PROSITE" id="PS51678">
    <property type="entry name" value="SAM_MT_PRMT"/>
    <property type="match status" value="1"/>
</dbReference>
<evidence type="ECO:0000313" key="12">
    <source>
        <dbReference type="Proteomes" id="UP001150925"/>
    </source>
</evidence>
<keyword evidence="12" id="KW-1185">Reference proteome</keyword>
<dbReference type="Pfam" id="PF17286">
    <property type="entry name" value="PRMT5_C"/>
    <property type="match status" value="1"/>
</dbReference>
<dbReference type="Proteomes" id="UP001150925">
    <property type="component" value="Unassembled WGS sequence"/>
</dbReference>
<keyword evidence="1 4" id="KW-0489">Methyltransferase</keyword>
<protein>
    <recommendedName>
        <fullName evidence="4">Protein arginine N-methyltransferase</fullName>
    </recommendedName>
</protein>
<evidence type="ECO:0000256" key="7">
    <source>
        <dbReference type="PIRSR" id="PIRSR015894-3"/>
    </source>
</evidence>
<dbReference type="InterPro" id="IPR035248">
    <property type="entry name" value="PRMT5_C"/>
</dbReference>
<evidence type="ECO:0000256" key="6">
    <source>
        <dbReference type="PIRSR" id="PIRSR015894-2"/>
    </source>
</evidence>
<feature type="binding site" evidence="6">
    <location>
        <position position="385"/>
    </location>
    <ligand>
        <name>S-adenosyl-L-methionine</name>
        <dbReference type="ChEBI" id="CHEBI:59789"/>
    </ligand>
</feature>
<proteinExistence type="inferred from homology"/>
<accession>A0A9W8ATE0</accession>
<evidence type="ECO:0000259" key="9">
    <source>
        <dbReference type="Pfam" id="PF17285"/>
    </source>
</evidence>
<dbReference type="OrthoDB" id="1368803at2759"/>
<dbReference type="GO" id="GO:0006355">
    <property type="term" value="P:regulation of DNA-templated transcription"/>
    <property type="evidence" value="ECO:0007669"/>
    <property type="project" value="TreeGrafter"/>
</dbReference>
<feature type="domain" description="PRMT5 oligomerisation" evidence="10">
    <location>
        <begin position="460"/>
        <end position="649"/>
    </location>
</feature>
<evidence type="ECO:0000313" key="11">
    <source>
        <dbReference type="EMBL" id="KAJ1968905.1"/>
    </source>
</evidence>
<dbReference type="Gene3D" id="3.40.50.150">
    <property type="entry name" value="Vaccinia Virus protein VP39"/>
    <property type="match status" value="1"/>
</dbReference>
<dbReference type="InterPro" id="IPR035075">
    <property type="entry name" value="PRMT5"/>
</dbReference>
<dbReference type="CDD" id="cd02440">
    <property type="entry name" value="AdoMet_MTases"/>
    <property type="match status" value="1"/>
</dbReference>
<dbReference type="InterPro" id="IPR007857">
    <property type="entry name" value="Arg_MeTrfase_PRMT5"/>
</dbReference>
<dbReference type="Gene3D" id="3.20.20.150">
    <property type="entry name" value="Divalent-metal-dependent TIM barrel enzymes"/>
    <property type="match status" value="1"/>
</dbReference>
<dbReference type="GO" id="GO:0005634">
    <property type="term" value="C:nucleus"/>
    <property type="evidence" value="ECO:0007669"/>
    <property type="project" value="TreeGrafter"/>
</dbReference>
<dbReference type="InterPro" id="IPR035247">
    <property type="entry name" value="PRMT5_TIM"/>
</dbReference>
<dbReference type="FunFam" id="3.40.50.150:FF:000149">
    <property type="entry name" value="Protein arginine N-methyltransferase"/>
    <property type="match status" value="1"/>
</dbReference>
<evidence type="ECO:0000256" key="2">
    <source>
        <dbReference type="ARBA" id="ARBA00022679"/>
    </source>
</evidence>
<dbReference type="InterPro" id="IPR025799">
    <property type="entry name" value="Arg_MeTrfase"/>
</dbReference>
<feature type="binding site" evidence="6">
    <location>
        <begin position="412"/>
        <end position="413"/>
    </location>
    <ligand>
        <name>S-adenosyl-L-methionine</name>
        <dbReference type="ChEBI" id="CHEBI:59789"/>
    </ligand>
</feature>
<feature type="active site" description="Proton donor/acceptor" evidence="5">
    <location>
        <position position="437"/>
    </location>
</feature>
<evidence type="ECO:0000256" key="4">
    <source>
        <dbReference type="PIRNR" id="PIRNR015894"/>
    </source>
</evidence>
<evidence type="ECO:0000256" key="5">
    <source>
        <dbReference type="PIRSR" id="PIRSR015894-1"/>
    </source>
</evidence>
<comment type="caution">
    <text evidence="11">The sequence shown here is derived from an EMBL/GenBank/DDBJ whole genome shotgun (WGS) entry which is preliminary data.</text>
</comment>
<feature type="active site" description="Proton donor/acceptor" evidence="5">
    <location>
        <position position="428"/>
    </location>
</feature>
<evidence type="ECO:0000256" key="1">
    <source>
        <dbReference type="ARBA" id="ARBA00022603"/>
    </source>
</evidence>
<feature type="domain" description="PRMT5 arginine-N-methyltransferase" evidence="8">
    <location>
        <begin position="291"/>
        <end position="457"/>
    </location>
</feature>
<dbReference type="AlphaFoldDB" id="A0A9W8ATE0"/>
<dbReference type="Gene3D" id="2.70.160.11">
    <property type="entry name" value="Hnrnp arginine n-methyltransferase1"/>
    <property type="match status" value="1"/>
</dbReference>
<reference evidence="11" key="1">
    <citation type="submission" date="2022-07" db="EMBL/GenBank/DDBJ databases">
        <title>Phylogenomic reconstructions and comparative analyses of Kickxellomycotina fungi.</title>
        <authorList>
            <person name="Reynolds N.K."/>
            <person name="Stajich J.E."/>
            <person name="Barry K."/>
            <person name="Grigoriev I.V."/>
            <person name="Crous P."/>
            <person name="Smith M.E."/>
        </authorList>
    </citation>
    <scope>NUCLEOTIDE SEQUENCE</scope>
    <source>
        <strain evidence="11">RSA 1196</strain>
    </source>
</reference>
<comment type="similarity">
    <text evidence="4">Belongs to the class I-like SAM-binding methyltransferase superfamily.</text>
</comment>
<feature type="site" description="Critical for specifying symmetric addition of methyl groups" evidence="7">
    <location>
        <position position="320"/>
    </location>
</feature>
<feature type="domain" description="PRMT5 TIM barrel" evidence="9">
    <location>
        <begin position="31"/>
        <end position="282"/>
    </location>
</feature>
<organism evidence="11 12">
    <name type="scientific">Dispira parvispora</name>
    <dbReference type="NCBI Taxonomy" id="1520584"/>
    <lineage>
        <taxon>Eukaryota</taxon>
        <taxon>Fungi</taxon>
        <taxon>Fungi incertae sedis</taxon>
        <taxon>Zoopagomycota</taxon>
        <taxon>Kickxellomycotina</taxon>
        <taxon>Dimargaritomycetes</taxon>
        <taxon>Dimargaritales</taxon>
        <taxon>Dimargaritaceae</taxon>
        <taxon>Dispira</taxon>
    </lineage>
</organism>
<dbReference type="PANTHER" id="PTHR10738">
    <property type="entry name" value="PROTEIN ARGININE N-METHYLTRANSFERASE 5"/>
    <property type="match status" value="1"/>
</dbReference>
<dbReference type="PANTHER" id="PTHR10738:SF0">
    <property type="entry name" value="PROTEIN ARGININE N-METHYLTRANSFERASE 5"/>
    <property type="match status" value="1"/>
</dbReference>
<evidence type="ECO:0000256" key="3">
    <source>
        <dbReference type="ARBA" id="ARBA00022691"/>
    </source>
</evidence>
<keyword evidence="2 4" id="KW-0808">Transferase</keyword>
<sequence length="651" mass="73877">MPETKLTVGIQPHSLDRDVTAKLDQCDNSGHDFLVVPISHPSFREKMEQTRDLEYMSRIQAVQAPFTSEDLFIRTAKHCERLVGLTSPWVRMDSPDERERYMAEKVLEKELSWSAHIGLSAVLMPLLTTSPDRFTNYARWLCRILHDYAFLQIWIRIPLLLNSESTDPDESVGLQDSWEQWALLKQICDHSPRLQLALEITADLPDPKFQSQWYAEPVKCLIIPTTTFTTNAKGFPVLSKPHQNFIQRLTQLTHYAVIEERQVEDRVCETGNHHKFLRYLSQNPGELSTLESFAAGYKDYLQAPLQPLMDHLESATYATFEQDPVKYQLYEKAVHQALVDRFPSATESDHTCVIFVVGAGRGPLVDRSLAAARSANRHVRVYALEKNPNAYVTLQHKKETTWHEQVTVVFGDMRFWNPPEQADILVSELLGSFGDNELSPECLDGAQRLLRPGGISIPSSYASFVAPLSSSKLYNQVLALNGPAHFQTPFVVLFDAVDTLYPPQKVWQFNHPNPLLCTGDLTAPGLRSENQHNARYAVNTFSTDKAAFIHGMAGYFDCVLYKDITMSIHPRNHTPAMFSWFPIFFPLNKPIFAPKDAVVETHLWRLTSSSKVWYEWCVVVKSAATDAEAHSTPLTSTTIHNLNGSSYWIGL</sequence>
<evidence type="ECO:0000259" key="8">
    <source>
        <dbReference type="Pfam" id="PF05185"/>
    </source>
</evidence>
<dbReference type="Pfam" id="PF05185">
    <property type="entry name" value="PRMT5"/>
    <property type="match status" value="1"/>
</dbReference>
<name>A0A9W8ATE0_9FUNG</name>
<evidence type="ECO:0000259" key="10">
    <source>
        <dbReference type="Pfam" id="PF17286"/>
    </source>
</evidence>
<dbReference type="SUPFAM" id="SSF53335">
    <property type="entry name" value="S-adenosyl-L-methionine-dependent methyltransferases"/>
    <property type="match status" value="1"/>
</dbReference>